<evidence type="ECO:0000259" key="3">
    <source>
        <dbReference type="PROSITE" id="PS50983"/>
    </source>
</evidence>
<dbReference type="Gene3D" id="3.40.50.1980">
    <property type="entry name" value="Nitrogenase molybdenum iron protein domain"/>
    <property type="match status" value="2"/>
</dbReference>
<dbReference type="EMBL" id="CP051180">
    <property type="protein sequence ID" value="QIZ76494.1"/>
    <property type="molecule type" value="Genomic_DNA"/>
</dbReference>
<dbReference type="PANTHER" id="PTHR30535:SF34">
    <property type="entry name" value="MOLYBDATE-BINDING PROTEIN MOLA"/>
    <property type="match status" value="1"/>
</dbReference>
<accession>A0A6H1UBS8</accession>
<dbReference type="GO" id="GO:0071281">
    <property type="term" value="P:cellular response to iron ion"/>
    <property type="evidence" value="ECO:0007669"/>
    <property type="project" value="TreeGrafter"/>
</dbReference>
<feature type="chain" id="PRO_5026047393" evidence="2">
    <location>
        <begin position="21"/>
        <end position="280"/>
    </location>
</feature>
<dbReference type="InterPro" id="IPR054828">
    <property type="entry name" value="Vit_B12_bind_prot"/>
</dbReference>
<proteinExistence type="predicted"/>
<gene>
    <name evidence="4" type="ORF">HER31_06230</name>
</gene>
<dbReference type="CDD" id="cd01144">
    <property type="entry name" value="BtuF"/>
    <property type="match status" value="1"/>
</dbReference>
<dbReference type="Pfam" id="PF01497">
    <property type="entry name" value="Peripla_BP_2"/>
    <property type="match status" value="1"/>
</dbReference>
<dbReference type="InterPro" id="IPR002491">
    <property type="entry name" value="ABC_transptr_periplasmic_BD"/>
</dbReference>
<reference evidence="4 5" key="1">
    <citation type="submission" date="2020-04" db="EMBL/GenBank/DDBJ databases">
        <title>Ferrimonas sp. S7 isolated from sea water.</title>
        <authorList>
            <person name="Bae S.S."/>
            <person name="Baek K."/>
        </authorList>
    </citation>
    <scope>NUCLEOTIDE SEQUENCE [LARGE SCALE GENOMIC DNA]</scope>
    <source>
        <strain evidence="4 5">S7</strain>
    </source>
</reference>
<dbReference type="AlphaFoldDB" id="A0A6H1UBS8"/>
<dbReference type="KEGG" id="fes:HER31_06230"/>
<feature type="domain" description="Fe/B12 periplasmic-binding" evidence="3">
    <location>
        <begin position="24"/>
        <end position="272"/>
    </location>
</feature>
<dbReference type="Proteomes" id="UP000501602">
    <property type="component" value="Chromosome"/>
</dbReference>
<evidence type="ECO:0000256" key="2">
    <source>
        <dbReference type="SAM" id="SignalP"/>
    </source>
</evidence>
<dbReference type="RefSeq" id="WP_168659756.1">
    <property type="nucleotide sequence ID" value="NZ_CP051180.1"/>
</dbReference>
<keyword evidence="1 2" id="KW-0732">Signal</keyword>
<feature type="signal peptide" evidence="2">
    <location>
        <begin position="1"/>
        <end position="20"/>
    </location>
</feature>
<dbReference type="PANTHER" id="PTHR30535">
    <property type="entry name" value="VITAMIN B12-BINDING PROTEIN"/>
    <property type="match status" value="1"/>
</dbReference>
<keyword evidence="5" id="KW-1185">Reference proteome</keyword>
<sequence>MRRANFVFIVVMLLSQSVLAAPIKIAALTPSSVELLFAVGAGDNIIATVEYADYPEQAQQIERVGSYDHFNMERLLLLQPDAVVVAFADTNQQLLGQLQMLRVPIIDSSVTELNQLPQRLVELAQLTDMPQHGEQLAQQFKRRLQHITEKYQHKPSVSVFYQVWPEPLTTVSSGWIDNMINRCGGRNVFAQSIADYPQVSLEQVIVRSPQLILLPVAASQYRSEVDLWSDWPELPAVKNEMMIEINADWVHRSGPRSLDGLEQICVAVDHARSVAKNESP</sequence>
<name>A0A6H1UBS8_9GAMM</name>
<evidence type="ECO:0000313" key="5">
    <source>
        <dbReference type="Proteomes" id="UP000501602"/>
    </source>
</evidence>
<protein>
    <submittedName>
        <fullName evidence="4">Cobalamin-binding protein</fullName>
    </submittedName>
</protein>
<evidence type="ECO:0000313" key="4">
    <source>
        <dbReference type="EMBL" id="QIZ76494.1"/>
    </source>
</evidence>
<dbReference type="PROSITE" id="PS50983">
    <property type="entry name" value="FE_B12_PBP"/>
    <property type="match status" value="1"/>
</dbReference>
<dbReference type="NCBIfam" id="NF038402">
    <property type="entry name" value="TroA_like"/>
    <property type="match status" value="1"/>
</dbReference>
<dbReference type="SUPFAM" id="SSF53807">
    <property type="entry name" value="Helical backbone' metal receptor"/>
    <property type="match status" value="1"/>
</dbReference>
<evidence type="ECO:0000256" key="1">
    <source>
        <dbReference type="ARBA" id="ARBA00022729"/>
    </source>
</evidence>
<organism evidence="4 5">
    <name type="scientific">Ferrimonas lipolytica</name>
    <dbReference type="NCBI Taxonomy" id="2724191"/>
    <lineage>
        <taxon>Bacteria</taxon>
        <taxon>Pseudomonadati</taxon>
        <taxon>Pseudomonadota</taxon>
        <taxon>Gammaproteobacteria</taxon>
        <taxon>Alteromonadales</taxon>
        <taxon>Ferrimonadaceae</taxon>
        <taxon>Ferrimonas</taxon>
    </lineage>
</organism>
<dbReference type="InterPro" id="IPR050902">
    <property type="entry name" value="ABC_Transporter_SBP"/>
</dbReference>